<feature type="compositionally biased region" description="Polar residues" evidence="1">
    <location>
        <begin position="23"/>
        <end position="33"/>
    </location>
</feature>
<feature type="non-terminal residue" evidence="2">
    <location>
        <position position="1"/>
    </location>
</feature>
<name>A0ABD2BBZ0_VESMC</name>
<evidence type="ECO:0000256" key="1">
    <source>
        <dbReference type="SAM" id="MobiDB-lite"/>
    </source>
</evidence>
<comment type="caution">
    <text evidence="2">The sequence shown here is derived from an EMBL/GenBank/DDBJ whole genome shotgun (WGS) entry which is preliminary data.</text>
</comment>
<gene>
    <name evidence="2" type="ORF">V1477_016068</name>
</gene>
<protein>
    <submittedName>
        <fullName evidence="2">Uncharacterized protein</fullName>
    </submittedName>
</protein>
<evidence type="ECO:0000313" key="2">
    <source>
        <dbReference type="EMBL" id="KAL2730257.1"/>
    </source>
</evidence>
<dbReference type="EMBL" id="JAYRBN010000091">
    <property type="protein sequence ID" value="KAL2730257.1"/>
    <property type="molecule type" value="Genomic_DNA"/>
</dbReference>
<feature type="region of interest" description="Disordered" evidence="1">
    <location>
        <begin position="20"/>
        <end position="68"/>
    </location>
</feature>
<dbReference type="Proteomes" id="UP001607303">
    <property type="component" value="Unassembled WGS sequence"/>
</dbReference>
<sequence length="169" mass="18419">RNDTNKQRARMKTRDGLFFDFSYGSSTEESFPDQTRKERSGVASSSSVPLIRSQALDSPTTTTTTTTTTTATTTVTVTVTITITITITITVTTTTTTATTTMSTTTTTMTTTTTTATATTTTTRQRNCYTEETCSALERRVTHSPDPLASLWAMSPRFLLRDLTDVVPI</sequence>
<proteinExistence type="predicted"/>
<evidence type="ECO:0000313" key="3">
    <source>
        <dbReference type="Proteomes" id="UP001607303"/>
    </source>
</evidence>
<reference evidence="2 3" key="1">
    <citation type="journal article" date="2024" name="Ann. Entomol. Soc. Am.">
        <title>Genomic analyses of the southern and eastern yellowjacket wasps (Hymenoptera: Vespidae) reveal evolutionary signatures of social life.</title>
        <authorList>
            <person name="Catto M.A."/>
            <person name="Caine P.B."/>
            <person name="Orr S.E."/>
            <person name="Hunt B.G."/>
            <person name="Goodisman M.A.D."/>
        </authorList>
    </citation>
    <scope>NUCLEOTIDE SEQUENCE [LARGE SCALE GENOMIC DNA]</scope>
    <source>
        <strain evidence="2">232</strain>
        <tissue evidence="2">Head and thorax</tissue>
    </source>
</reference>
<dbReference type="AlphaFoldDB" id="A0ABD2BBZ0"/>
<accession>A0ABD2BBZ0</accession>
<keyword evidence="3" id="KW-1185">Reference proteome</keyword>
<organism evidence="2 3">
    <name type="scientific">Vespula maculifrons</name>
    <name type="common">Eastern yellow jacket</name>
    <name type="synonym">Wasp</name>
    <dbReference type="NCBI Taxonomy" id="7453"/>
    <lineage>
        <taxon>Eukaryota</taxon>
        <taxon>Metazoa</taxon>
        <taxon>Ecdysozoa</taxon>
        <taxon>Arthropoda</taxon>
        <taxon>Hexapoda</taxon>
        <taxon>Insecta</taxon>
        <taxon>Pterygota</taxon>
        <taxon>Neoptera</taxon>
        <taxon>Endopterygota</taxon>
        <taxon>Hymenoptera</taxon>
        <taxon>Apocrita</taxon>
        <taxon>Aculeata</taxon>
        <taxon>Vespoidea</taxon>
        <taxon>Vespidae</taxon>
        <taxon>Vespinae</taxon>
        <taxon>Vespula</taxon>
    </lineage>
</organism>